<dbReference type="RefSeq" id="WP_006804440.1">
    <property type="nucleotide sequence ID" value="NZ_GG700632.1"/>
</dbReference>
<dbReference type="STRING" id="634994.GCWU000323_01103"/>
<organism evidence="1 2">
    <name type="scientific">Leptotrichia hofstadii F0254</name>
    <dbReference type="NCBI Taxonomy" id="634994"/>
    <lineage>
        <taxon>Bacteria</taxon>
        <taxon>Fusobacteriati</taxon>
        <taxon>Fusobacteriota</taxon>
        <taxon>Fusobacteriia</taxon>
        <taxon>Fusobacteriales</taxon>
        <taxon>Leptotrichiaceae</taxon>
        <taxon>Leptotrichia</taxon>
    </lineage>
</organism>
<dbReference type="AlphaFoldDB" id="C9MX32"/>
<dbReference type="HOGENOM" id="CLU_2807198_0_0_0"/>
<proteinExistence type="predicted"/>
<name>C9MX32_9FUSO</name>
<sequence length="67" mass="7933">MIKITEDNLDLILGNQKIPMEDDRDILLKLFKDKGKEKVLFENAMIIVNVFNYGRIRGKQIERERRG</sequence>
<accession>C9MX32</accession>
<comment type="caution">
    <text evidence="1">The sequence shown here is derived from an EMBL/GenBank/DDBJ whole genome shotgun (WGS) entry which is preliminary data.</text>
</comment>
<dbReference type="Proteomes" id="UP000006233">
    <property type="component" value="Unassembled WGS sequence"/>
</dbReference>
<protein>
    <submittedName>
        <fullName evidence="1">Uncharacterized protein</fullName>
    </submittedName>
</protein>
<evidence type="ECO:0000313" key="2">
    <source>
        <dbReference type="Proteomes" id="UP000006233"/>
    </source>
</evidence>
<reference evidence="1 2" key="1">
    <citation type="submission" date="2009-09" db="EMBL/GenBank/DDBJ databases">
        <authorList>
            <person name="Weinstock G."/>
            <person name="Sodergren E."/>
            <person name="Clifton S."/>
            <person name="Fulton L."/>
            <person name="Fulton B."/>
            <person name="Courtney L."/>
            <person name="Fronick C."/>
            <person name="Harrison M."/>
            <person name="Strong C."/>
            <person name="Farmer C."/>
            <person name="Delahaunty K."/>
            <person name="Markovic C."/>
            <person name="Hall O."/>
            <person name="Minx P."/>
            <person name="Tomlinson C."/>
            <person name="Mitreva M."/>
            <person name="Nelson J."/>
            <person name="Hou S."/>
            <person name="Wollam A."/>
            <person name="Pepin K.H."/>
            <person name="Johnson M."/>
            <person name="Bhonagiri V."/>
            <person name="Nash W.E."/>
            <person name="Warren W."/>
            <person name="Chinwalla A."/>
            <person name="Mardis E.R."/>
            <person name="Wilson R.K."/>
        </authorList>
    </citation>
    <scope>NUCLEOTIDE SEQUENCE [LARGE SCALE GENOMIC DNA]</scope>
    <source>
        <strain evidence="1 2">F0254</strain>
    </source>
</reference>
<dbReference type="EMBL" id="ACVB02000008">
    <property type="protein sequence ID" value="EEX75048.1"/>
    <property type="molecule type" value="Genomic_DNA"/>
</dbReference>
<evidence type="ECO:0000313" key="1">
    <source>
        <dbReference type="EMBL" id="EEX75048.1"/>
    </source>
</evidence>
<gene>
    <name evidence="1" type="ORF">GCWU000323_01103</name>
</gene>